<dbReference type="RefSeq" id="XP_029225113.1">
    <property type="nucleotide sequence ID" value="XM_029374779.1"/>
</dbReference>
<gene>
    <name evidence="2" type="ORF">Tco025E_07920</name>
</gene>
<protein>
    <submittedName>
        <fullName evidence="2">Uncharacterized protein</fullName>
    </submittedName>
</protein>
<evidence type="ECO:0000313" key="3">
    <source>
        <dbReference type="Proteomes" id="UP000284403"/>
    </source>
</evidence>
<accession>A0A3R7MF73</accession>
<dbReference type="Proteomes" id="UP000284403">
    <property type="component" value="Unassembled WGS sequence"/>
</dbReference>
<comment type="caution">
    <text evidence="2">The sequence shown here is derived from an EMBL/GenBank/DDBJ whole genome shotgun (WGS) entry which is preliminary data.</text>
</comment>
<sequence length="145" mass="14516">MGLCFAPAANASTTRLQSDENESPQKTCIAAVVATANGPVHAGLAAVRCGEVDDAPGGCVELPARASPRSGTEAHGKSGGRGAGTQCLAKGEPRTGGQSLLLVVGPPVAAVGLFWAPPCAGGPGQVQWASRPTAARAEVRRHLSR</sequence>
<evidence type="ECO:0000313" key="2">
    <source>
        <dbReference type="EMBL" id="RNF04724.1"/>
    </source>
</evidence>
<keyword evidence="3" id="KW-1185">Reference proteome</keyword>
<proteinExistence type="predicted"/>
<dbReference type="AlphaFoldDB" id="A0A3R7MF73"/>
<dbReference type="GeneID" id="40321531"/>
<reference evidence="2 3" key="1">
    <citation type="journal article" date="2018" name="BMC Genomics">
        <title>Genomic comparison of Trypanosoma conorhini and Trypanosoma rangeli to Trypanosoma cruzi strains of high and low virulence.</title>
        <authorList>
            <person name="Bradwell K.R."/>
            <person name="Koparde V.N."/>
            <person name="Matveyev A.V."/>
            <person name="Serrano M.G."/>
            <person name="Alves J.M."/>
            <person name="Parikh H."/>
            <person name="Huang B."/>
            <person name="Lee V."/>
            <person name="Espinosa-Alvarez O."/>
            <person name="Ortiz P.A."/>
            <person name="Costa-Martins A.G."/>
            <person name="Teixeira M.M."/>
            <person name="Buck G.A."/>
        </authorList>
    </citation>
    <scope>NUCLEOTIDE SEQUENCE [LARGE SCALE GENOMIC DNA]</scope>
    <source>
        <strain evidence="2 3">025E</strain>
    </source>
</reference>
<organism evidence="2 3">
    <name type="scientific">Trypanosoma conorhini</name>
    <dbReference type="NCBI Taxonomy" id="83891"/>
    <lineage>
        <taxon>Eukaryota</taxon>
        <taxon>Discoba</taxon>
        <taxon>Euglenozoa</taxon>
        <taxon>Kinetoplastea</taxon>
        <taxon>Metakinetoplastina</taxon>
        <taxon>Trypanosomatida</taxon>
        <taxon>Trypanosomatidae</taxon>
        <taxon>Trypanosoma</taxon>
    </lineage>
</organism>
<evidence type="ECO:0000256" key="1">
    <source>
        <dbReference type="SAM" id="MobiDB-lite"/>
    </source>
</evidence>
<feature type="region of interest" description="Disordered" evidence="1">
    <location>
        <begin position="58"/>
        <end position="92"/>
    </location>
</feature>
<dbReference type="EMBL" id="MKKU01000666">
    <property type="protein sequence ID" value="RNF04724.1"/>
    <property type="molecule type" value="Genomic_DNA"/>
</dbReference>
<name>A0A3R7MF73_9TRYP</name>